<feature type="transmembrane region" description="Helical" evidence="6">
    <location>
        <begin position="244"/>
        <end position="262"/>
    </location>
</feature>
<dbReference type="PANTHER" id="PTHR48021:SF24">
    <property type="entry name" value="MAJOR FACILITATOR SUPERFAMILY (MFS) PROFILE DOMAIN-CONTAINING PROTEIN"/>
    <property type="match status" value="1"/>
</dbReference>
<feature type="domain" description="Major facilitator superfamily (MFS) profile" evidence="7">
    <location>
        <begin position="86"/>
        <end position="552"/>
    </location>
</feature>
<comment type="caution">
    <text evidence="8">The sequence shown here is derived from an EMBL/GenBank/DDBJ whole genome shotgun (WGS) entry which is preliminary data.</text>
</comment>
<dbReference type="Pfam" id="PF00083">
    <property type="entry name" value="Sugar_tr"/>
    <property type="match status" value="1"/>
</dbReference>
<evidence type="ECO:0000313" key="9">
    <source>
        <dbReference type="Proteomes" id="UP001219518"/>
    </source>
</evidence>
<accession>A0AAE1H0M1</accession>
<evidence type="ECO:0000313" key="8">
    <source>
        <dbReference type="EMBL" id="KAK3912524.1"/>
    </source>
</evidence>
<dbReference type="SUPFAM" id="SSF103473">
    <property type="entry name" value="MFS general substrate transporter"/>
    <property type="match status" value="1"/>
</dbReference>
<dbReference type="PRINTS" id="PR00171">
    <property type="entry name" value="SUGRTRNSPORT"/>
</dbReference>
<feature type="transmembrane region" description="Helical" evidence="6">
    <location>
        <begin position="160"/>
        <end position="180"/>
    </location>
</feature>
<dbReference type="InterPro" id="IPR036259">
    <property type="entry name" value="MFS_trans_sf"/>
</dbReference>
<feature type="transmembrane region" description="Helical" evidence="6">
    <location>
        <begin position="457"/>
        <end position="484"/>
    </location>
</feature>
<dbReference type="PROSITE" id="PS50850">
    <property type="entry name" value="MFS"/>
    <property type="match status" value="1"/>
</dbReference>
<feature type="transmembrane region" description="Helical" evidence="6">
    <location>
        <begin position="399"/>
        <end position="419"/>
    </location>
</feature>
<evidence type="ECO:0000256" key="5">
    <source>
        <dbReference type="SAM" id="MobiDB-lite"/>
    </source>
</evidence>
<dbReference type="InterPro" id="IPR050549">
    <property type="entry name" value="MFS_Trehalose_Transporter"/>
</dbReference>
<dbReference type="AlphaFoldDB" id="A0AAE1H0M1"/>
<organism evidence="8 9">
    <name type="scientific">Frankliniella fusca</name>
    <dbReference type="NCBI Taxonomy" id="407009"/>
    <lineage>
        <taxon>Eukaryota</taxon>
        <taxon>Metazoa</taxon>
        <taxon>Ecdysozoa</taxon>
        <taxon>Arthropoda</taxon>
        <taxon>Hexapoda</taxon>
        <taxon>Insecta</taxon>
        <taxon>Pterygota</taxon>
        <taxon>Neoptera</taxon>
        <taxon>Paraneoptera</taxon>
        <taxon>Thysanoptera</taxon>
        <taxon>Terebrantia</taxon>
        <taxon>Thripoidea</taxon>
        <taxon>Thripidae</taxon>
        <taxon>Frankliniella</taxon>
    </lineage>
</organism>
<feature type="compositionally biased region" description="Basic residues" evidence="5">
    <location>
        <begin position="1"/>
        <end position="12"/>
    </location>
</feature>
<feature type="region of interest" description="Disordered" evidence="5">
    <location>
        <begin position="52"/>
        <end position="77"/>
    </location>
</feature>
<protein>
    <submittedName>
        <fullName evidence="8">Facilitated trehalose transporter Tret1-2-like protein</fullName>
    </submittedName>
</protein>
<dbReference type="InterPro" id="IPR003663">
    <property type="entry name" value="Sugar/inositol_transpt"/>
</dbReference>
<feature type="compositionally biased region" description="Basic and acidic residues" evidence="5">
    <location>
        <begin position="27"/>
        <end position="36"/>
    </location>
</feature>
<gene>
    <name evidence="8" type="ORF">KUF71_022095</name>
</gene>
<dbReference type="Gene3D" id="1.20.1250.20">
    <property type="entry name" value="MFS general substrate transporter like domains"/>
    <property type="match status" value="1"/>
</dbReference>
<feature type="transmembrane region" description="Helical" evidence="6">
    <location>
        <begin position="216"/>
        <end position="238"/>
    </location>
</feature>
<dbReference type="InterPro" id="IPR005828">
    <property type="entry name" value="MFS_sugar_transport-like"/>
</dbReference>
<keyword evidence="2 6" id="KW-0812">Transmembrane</keyword>
<evidence type="ECO:0000256" key="1">
    <source>
        <dbReference type="ARBA" id="ARBA00004141"/>
    </source>
</evidence>
<keyword evidence="4 6" id="KW-0472">Membrane</keyword>
<dbReference type="EMBL" id="JAHWGI010000294">
    <property type="protein sequence ID" value="KAK3912524.1"/>
    <property type="molecule type" value="Genomic_DNA"/>
</dbReference>
<dbReference type="PANTHER" id="PTHR48021">
    <property type="match status" value="1"/>
</dbReference>
<evidence type="ECO:0000256" key="3">
    <source>
        <dbReference type="ARBA" id="ARBA00022989"/>
    </source>
</evidence>
<proteinExistence type="predicted"/>
<keyword evidence="3 6" id="KW-1133">Transmembrane helix</keyword>
<dbReference type="InterPro" id="IPR020846">
    <property type="entry name" value="MFS_dom"/>
</dbReference>
<feature type="transmembrane region" description="Helical" evidence="6">
    <location>
        <begin position="86"/>
        <end position="109"/>
    </location>
</feature>
<evidence type="ECO:0000256" key="4">
    <source>
        <dbReference type="ARBA" id="ARBA00023136"/>
    </source>
</evidence>
<evidence type="ECO:0000259" key="7">
    <source>
        <dbReference type="PROSITE" id="PS50850"/>
    </source>
</evidence>
<feature type="region of interest" description="Disordered" evidence="5">
    <location>
        <begin position="1"/>
        <end position="36"/>
    </location>
</feature>
<dbReference type="FunFam" id="1.20.1250.20:FF:000249">
    <property type="entry name" value="facilitated trehalose transporter Tret1"/>
    <property type="match status" value="1"/>
</dbReference>
<dbReference type="GO" id="GO:0016020">
    <property type="term" value="C:membrane"/>
    <property type="evidence" value="ECO:0007669"/>
    <property type="project" value="UniProtKB-SubCell"/>
</dbReference>
<feature type="transmembrane region" description="Helical" evidence="6">
    <location>
        <begin position="335"/>
        <end position="361"/>
    </location>
</feature>
<reference evidence="8" key="2">
    <citation type="journal article" date="2023" name="BMC Genomics">
        <title>Pest status, molecular evolution, and epigenetic factors derived from the genome assembly of Frankliniella fusca, a thysanopteran phytovirus vector.</title>
        <authorList>
            <person name="Catto M.A."/>
            <person name="Labadie P.E."/>
            <person name="Jacobson A.L."/>
            <person name="Kennedy G.G."/>
            <person name="Srinivasan R."/>
            <person name="Hunt B.G."/>
        </authorList>
    </citation>
    <scope>NUCLEOTIDE SEQUENCE</scope>
    <source>
        <strain evidence="8">PL_HMW_Pooled</strain>
    </source>
</reference>
<comment type="subcellular location">
    <subcellularLocation>
        <location evidence="1">Membrane</location>
        <topology evidence="1">Multi-pass membrane protein</topology>
    </subcellularLocation>
</comment>
<feature type="transmembrane region" description="Helical" evidence="6">
    <location>
        <begin position="496"/>
        <end position="516"/>
    </location>
</feature>
<feature type="transmembrane region" description="Helical" evidence="6">
    <location>
        <begin position="528"/>
        <end position="548"/>
    </location>
</feature>
<feature type="compositionally biased region" description="Polar residues" evidence="5">
    <location>
        <begin position="54"/>
        <end position="70"/>
    </location>
</feature>
<name>A0AAE1H0M1_9NEOP</name>
<feature type="transmembrane region" description="Helical" evidence="6">
    <location>
        <begin position="129"/>
        <end position="148"/>
    </location>
</feature>
<keyword evidence="9" id="KW-1185">Reference proteome</keyword>
<sequence>MMRNRILSRRFNRHQEKNKEEEEEEERMSCEERFGMGRTWSGEKEVFLNIRNGPPSSIKGSANGSPMSDTSARRPSSASSAKLPEVLACCSALSFHFALGLVLAFSAVLLPQLEDPNSDLKISKEEASLVASVVALSVPLGSLMTAPVMEALGRVRTVQLATAPYLLGCALIALANGFPMLVAGRFLTGVAAGTFGANPAIVYTTEVARPELRGSLISIGPFMVSLGTFVTYIVGAYLHWRTLAWAYAAAPILTVLLMLLWTPESPLWLASKGRQDRALRSVRFLARRDPDKLARAEADVAALVRGAEERRAAQRRGVAAFLATLFTRRSGLRPLLVITVLFAMQQFSGIYVTLFFAVSFFKDVRSPLNPNTASMLVGAIRVVCSIQATFMMRRFGRRPLLMVSAGCCALSMAVSGYFARMITATPDDGGAQMVTVNGSSAVAGLSGDEAAASLAPWVYWVPVIAILVYVYGGMLGLLTIPWTMTAELFAPRVRSLGQGVSVALANIFMFAAVQSYKDLATLLGGEWAVHWFYASVSLSGVVFTYLFVPETHRRTLAEIEEYFDTSLLYPAYQRRRRQQRDGLVVNRADAEVSADANGTKGALLSQ</sequence>
<evidence type="ECO:0000256" key="2">
    <source>
        <dbReference type="ARBA" id="ARBA00022692"/>
    </source>
</evidence>
<dbReference type="GO" id="GO:0022857">
    <property type="term" value="F:transmembrane transporter activity"/>
    <property type="evidence" value="ECO:0007669"/>
    <property type="project" value="InterPro"/>
</dbReference>
<evidence type="ECO:0000256" key="6">
    <source>
        <dbReference type="SAM" id="Phobius"/>
    </source>
</evidence>
<reference evidence="8" key="1">
    <citation type="submission" date="2021-07" db="EMBL/GenBank/DDBJ databases">
        <authorList>
            <person name="Catto M.A."/>
            <person name="Jacobson A."/>
            <person name="Kennedy G."/>
            <person name="Labadie P."/>
            <person name="Hunt B.G."/>
            <person name="Srinivasan R."/>
        </authorList>
    </citation>
    <scope>NUCLEOTIDE SEQUENCE</scope>
    <source>
        <strain evidence="8">PL_HMW_Pooled</strain>
        <tissue evidence="8">Head</tissue>
    </source>
</reference>
<dbReference type="Proteomes" id="UP001219518">
    <property type="component" value="Unassembled WGS sequence"/>
</dbReference>